<feature type="domain" description="DUF3899" evidence="2">
    <location>
        <begin position="34"/>
        <end position="122"/>
    </location>
</feature>
<feature type="transmembrane region" description="Helical" evidence="1">
    <location>
        <begin position="102"/>
        <end position="122"/>
    </location>
</feature>
<dbReference type="EMBL" id="AMSQ01000008">
    <property type="protein sequence ID" value="EKU48077.1"/>
    <property type="molecule type" value="Genomic_DNA"/>
</dbReference>
<dbReference type="RefSeq" id="WP_009383509.1">
    <property type="nucleotide sequence ID" value="NZ_AMSQ01000008.1"/>
</dbReference>
<gene>
    <name evidence="3" type="ORF">C273_06443</name>
</gene>
<accession>K9AZT7</accession>
<dbReference type="OrthoDB" id="2414433at2"/>
<evidence type="ECO:0000313" key="3">
    <source>
        <dbReference type="EMBL" id="EKU48077.1"/>
    </source>
</evidence>
<evidence type="ECO:0000313" key="4">
    <source>
        <dbReference type="Proteomes" id="UP000009885"/>
    </source>
</evidence>
<keyword evidence="1" id="KW-0812">Transmembrane</keyword>
<reference evidence="3 4" key="1">
    <citation type="journal article" date="2013" name="Genome Announc.">
        <title>Genome Sequence of Staphylococcus massiliensis Strain S46, Isolated from the Surface of Healthy Human Skin.</title>
        <authorList>
            <person name="Srivastav R."/>
            <person name="Singh A."/>
            <person name="Jangir P.K."/>
            <person name="Kumari C."/>
            <person name="Muduli S."/>
            <person name="Sharma R."/>
        </authorList>
    </citation>
    <scope>NUCLEOTIDE SEQUENCE [LARGE SCALE GENOMIC DNA]</scope>
    <source>
        <strain evidence="3 4">S46</strain>
    </source>
</reference>
<dbReference type="InterPro" id="IPR025007">
    <property type="entry name" value="DUF3899"/>
</dbReference>
<protein>
    <recommendedName>
        <fullName evidence="2">DUF3899 domain-containing protein</fullName>
    </recommendedName>
</protein>
<dbReference type="Pfam" id="PF13038">
    <property type="entry name" value="DUF3899"/>
    <property type="match status" value="1"/>
</dbReference>
<feature type="transmembrane region" description="Helical" evidence="1">
    <location>
        <begin position="36"/>
        <end position="58"/>
    </location>
</feature>
<feature type="transmembrane region" description="Helical" evidence="1">
    <location>
        <begin position="7"/>
        <end position="24"/>
    </location>
</feature>
<organism evidence="3 4">
    <name type="scientific">Staphylococcus massiliensis S46</name>
    <dbReference type="NCBI Taxonomy" id="1229783"/>
    <lineage>
        <taxon>Bacteria</taxon>
        <taxon>Bacillati</taxon>
        <taxon>Bacillota</taxon>
        <taxon>Bacilli</taxon>
        <taxon>Bacillales</taxon>
        <taxon>Staphylococcaceae</taxon>
        <taxon>Staphylococcus</taxon>
    </lineage>
</organism>
<name>K9AZT7_9STAP</name>
<comment type="caution">
    <text evidence="3">The sequence shown here is derived from an EMBL/GenBank/DDBJ whole genome shotgun (WGS) entry which is preliminary data.</text>
</comment>
<evidence type="ECO:0000259" key="2">
    <source>
        <dbReference type="Pfam" id="PF13038"/>
    </source>
</evidence>
<keyword evidence="4" id="KW-1185">Reference proteome</keyword>
<sequence>MRNLKTCIIFVIGIPMLSLLIWLFNSHTLAVFNNVFFSVSILTTCGLFIVLIVQEGVFDATSYGFRRLRYQLSPKKKRLEWENDDFMNPKSPKKAFYIVKPWVKIGLIISVIYVINSIIISLTF</sequence>
<dbReference type="Proteomes" id="UP000009885">
    <property type="component" value="Unassembled WGS sequence"/>
</dbReference>
<keyword evidence="1" id="KW-0472">Membrane</keyword>
<dbReference type="PATRIC" id="fig|1229783.3.peg.1302"/>
<keyword evidence="1" id="KW-1133">Transmembrane helix</keyword>
<dbReference type="STRING" id="1229783.C273_06443"/>
<proteinExistence type="predicted"/>
<evidence type="ECO:0000256" key="1">
    <source>
        <dbReference type="SAM" id="Phobius"/>
    </source>
</evidence>
<dbReference type="AlphaFoldDB" id="K9AZT7"/>
<dbReference type="eggNOG" id="ENOG5032BNW">
    <property type="taxonomic scope" value="Bacteria"/>
</dbReference>